<organism evidence="2 3">
    <name type="scientific">Rhodococcus jostii</name>
    <dbReference type="NCBI Taxonomy" id="132919"/>
    <lineage>
        <taxon>Bacteria</taxon>
        <taxon>Bacillati</taxon>
        <taxon>Actinomycetota</taxon>
        <taxon>Actinomycetes</taxon>
        <taxon>Mycobacteriales</taxon>
        <taxon>Nocardiaceae</taxon>
        <taxon>Rhodococcus</taxon>
    </lineage>
</organism>
<accession>A0A1H5HWV7</accession>
<dbReference type="AlphaFoldDB" id="A0A1H5HWV7"/>
<gene>
    <name evidence="2" type="ORF">SAMN04490220_7381</name>
</gene>
<reference evidence="3" key="1">
    <citation type="submission" date="2016-10" db="EMBL/GenBank/DDBJ databases">
        <authorList>
            <person name="Varghese N."/>
        </authorList>
    </citation>
    <scope>NUCLEOTIDE SEQUENCE [LARGE SCALE GENOMIC DNA]</scope>
    <source>
        <strain evidence="3">DSM 44719</strain>
    </source>
</reference>
<feature type="region of interest" description="Disordered" evidence="1">
    <location>
        <begin position="379"/>
        <end position="403"/>
    </location>
</feature>
<evidence type="ECO:0000256" key="1">
    <source>
        <dbReference type="SAM" id="MobiDB-lite"/>
    </source>
</evidence>
<protein>
    <submittedName>
        <fullName evidence="2">Uncharacterized protein</fullName>
    </submittedName>
</protein>
<dbReference type="EMBL" id="FNTL01000004">
    <property type="protein sequence ID" value="SEE32397.1"/>
    <property type="molecule type" value="Genomic_DNA"/>
</dbReference>
<evidence type="ECO:0000313" key="3">
    <source>
        <dbReference type="Proteomes" id="UP000183407"/>
    </source>
</evidence>
<evidence type="ECO:0000313" key="2">
    <source>
        <dbReference type="EMBL" id="SEE32397.1"/>
    </source>
</evidence>
<name>A0A1H5HWV7_RHOJO</name>
<sequence length="403" mass="43281">MSDVINTGVASFCHSQDHPGSVPVPVVGVSASVAPESAFGEFQLLLGSRKAIGARHRRVRGPNHHHLPARSTAALDQFSFSRSDRSIRGLTGHRRLGENAGLEVLDRNQLVTVDHTSRPDPGLVQVLAGGLLPNCSCLAFCKQVSLGLGFAFRSTTPGHLSLRLRQLRSAASSVPAVRQVELRVRGGRGGSNTPVHPDSTASIGNAFDLPPHYERRVPVSEVVPVDANTCRQRGQLTRPHHRNRHAFGQSQSPVHEAEAAGGVLDGWARCFPRLVARSAAALDGEGMVERLPVRPQHLLLGDLRPGAEPGVACSGFGKESRQLAERRLAAQLLLVNGLIPQEPAAIPLRNQRALRRCARAQPVGVTHDLPHARTLARGTDIYPQPCRPKHPTESFGSTPGDGR</sequence>
<proteinExistence type="predicted"/>
<dbReference type="Proteomes" id="UP000183407">
    <property type="component" value="Unassembled WGS sequence"/>
</dbReference>